<dbReference type="EMBL" id="JAMQGP010000001">
    <property type="protein sequence ID" value="MCM2678311.1"/>
    <property type="molecule type" value="Genomic_DNA"/>
</dbReference>
<accession>A0AA42B6D4</accession>
<feature type="region of interest" description="Disordered" evidence="1">
    <location>
        <begin position="60"/>
        <end position="89"/>
    </location>
</feature>
<evidence type="ECO:0000313" key="4">
    <source>
        <dbReference type="EMBL" id="MCM2678311.1"/>
    </source>
</evidence>
<dbReference type="PANTHER" id="PTHR38687">
    <property type="entry name" value="CELL DIVISION PROTEIN DEDD-RELATED"/>
    <property type="match status" value="1"/>
</dbReference>
<dbReference type="PANTHER" id="PTHR38687:SF2">
    <property type="entry name" value="CELL DIVISION PROTEIN FTSN"/>
    <property type="match status" value="1"/>
</dbReference>
<dbReference type="SUPFAM" id="SSF110997">
    <property type="entry name" value="Sporulation related repeat"/>
    <property type="match status" value="1"/>
</dbReference>
<name>A0AA42B6D4_9GAMM</name>
<organism evidence="4 5">
    <name type="scientific">Echinimonas agarilytica</name>
    <dbReference type="NCBI Taxonomy" id="1215918"/>
    <lineage>
        <taxon>Bacteria</taxon>
        <taxon>Pseudomonadati</taxon>
        <taxon>Pseudomonadota</taxon>
        <taxon>Gammaproteobacteria</taxon>
        <taxon>Alteromonadales</taxon>
        <taxon>Echinimonadaceae</taxon>
        <taxon>Echinimonas</taxon>
    </lineage>
</organism>
<proteinExistence type="predicted"/>
<keyword evidence="5" id="KW-1185">Reference proteome</keyword>
<dbReference type="InterPro" id="IPR052521">
    <property type="entry name" value="Cell_div_SPOR-domain"/>
</dbReference>
<sequence length="190" mass="21630">MPRDYANRGRPAAKKKATRRPAAKKSPKQTASAPWFMILLVVALLVGFGYFLYSIKGGAQQQASEPPETSPTKNKTVSTPKSDLPEKPEERWTFIEELENKEVEVDVPDAPEKTRPYLMQCGSFRTERQADELKARIAFQGLSSEVRRTEGTKGVWFKVVLGPYDTKRAAEKHRHVMQRGDIQGCQIWHW</sequence>
<dbReference type="InterPro" id="IPR036680">
    <property type="entry name" value="SPOR-like_sf"/>
</dbReference>
<feature type="compositionally biased region" description="Basic residues" evidence="1">
    <location>
        <begin position="11"/>
        <end position="27"/>
    </location>
</feature>
<evidence type="ECO:0000259" key="3">
    <source>
        <dbReference type="PROSITE" id="PS51724"/>
    </source>
</evidence>
<evidence type="ECO:0000256" key="1">
    <source>
        <dbReference type="SAM" id="MobiDB-lite"/>
    </source>
</evidence>
<dbReference type="Proteomes" id="UP001165393">
    <property type="component" value="Unassembled WGS sequence"/>
</dbReference>
<dbReference type="RefSeq" id="WP_251259676.1">
    <property type="nucleotide sequence ID" value="NZ_JAMQGP010000001.1"/>
</dbReference>
<dbReference type="PROSITE" id="PS51724">
    <property type="entry name" value="SPOR"/>
    <property type="match status" value="1"/>
</dbReference>
<dbReference type="GO" id="GO:0042834">
    <property type="term" value="F:peptidoglycan binding"/>
    <property type="evidence" value="ECO:0007669"/>
    <property type="project" value="InterPro"/>
</dbReference>
<evidence type="ECO:0000256" key="2">
    <source>
        <dbReference type="SAM" id="Phobius"/>
    </source>
</evidence>
<reference evidence="4 5" key="1">
    <citation type="journal article" date="2013" name="Antonie Van Leeuwenhoek">
        <title>Echinimonas agarilytica gen. nov., sp. nov., a new gammaproteobacterium isolated from the sea urchin Strongylocentrotus intermedius.</title>
        <authorList>
            <person name="Nedashkovskaya O.I."/>
            <person name="Stenkova A.M."/>
            <person name="Zhukova N.V."/>
            <person name="Van Trappen S."/>
            <person name="Lee J.S."/>
            <person name="Kim S.B."/>
        </authorList>
    </citation>
    <scope>NUCLEOTIDE SEQUENCE [LARGE SCALE GENOMIC DNA]</scope>
    <source>
        <strain evidence="4 5">KMM 6351</strain>
    </source>
</reference>
<feature type="compositionally biased region" description="Polar residues" evidence="1">
    <location>
        <begin position="70"/>
        <end position="81"/>
    </location>
</feature>
<keyword evidence="2" id="KW-1133">Transmembrane helix</keyword>
<dbReference type="AlphaFoldDB" id="A0AA42B6D4"/>
<feature type="region of interest" description="Disordered" evidence="1">
    <location>
        <begin position="1"/>
        <end position="28"/>
    </location>
</feature>
<keyword evidence="2" id="KW-0812">Transmembrane</keyword>
<dbReference type="Pfam" id="PF05036">
    <property type="entry name" value="SPOR"/>
    <property type="match status" value="1"/>
</dbReference>
<evidence type="ECO:0000313" key="5">
    <source>
        <dbReference type="Proteomes" id="UP001165393"/>
    </source>
</evidence>
<dbReference type="Gene3D" id="3.30.70.1070">
    <property type="entry name" value="Sporulation related repeat"/>
    <property type="match status" value="1"/>
</dbReference>
<comment type="caution">
    <text evidence="4">The sequence shown here is derived from an EMBL/GenBank/DDBJ whole genome shotgun (WGS) entry which is preliminary data.</text>
</comment>
<protein>
    <submittedName>
        <fullName evidence="4">SPOR domain-containing protein</fullName>
    </submittedName>
</protein>
<gene>
    <name evidence="4" type="ORF">NAF29_01330</name>
</gene>
<feature type="transmembrane region" description="Helical" evidence="2">
    <location>
        <begin position="33"/>
        <end position="53"/>
    </location>
</feature>
<keyword evidence="2" id="KW-0472">Membrane</keyword>
<feature type="domain" description="SPOR" evidence="3">
    <location>
        <begin position="111"/>
        <end position="190"/>
    </location>
</feature>
<dbReference type="InterPro" id="IPR007730">
    <property type="entry name" value="SPOR-like_dom"/>
</dbReference>